<dbReference type="AlphaFoldDB" id="A0AB39BNK0"/>
<keyword evidence="1" id="KW-0812">Transmembrane</keyword>
<dbReference type="EMBL" id="CP162550">
    <property type="protein sequence ID" value="XDI35056.1"/>
    <property type="molecule type" value="Genomic_DNA"/>
</dbReference>
<accession>A0AB39BNK0</accession>
<geneLocation type="plasmid" evidence="2">
    <name>unnamed</name>
</geneLocation>
<gene>
    <name evidence="2" type="ORF">AB3N04_00840</name>
</gene>
<evidence type="ECO:0000256" key="1">
    <source>
        <dbReference type="SAM" id="Phobius"/>
    </source>
</evidence>
<keyword evidence="1" id="KW-0472">Membrane</keyword>
<evidence type="ECO:0008006" key="3">
    <source>
        <dbReference type="Google" id="ProtNLM"/>
    </source>
</evidence>
<reference evidence="2" key="1">
    <citation type="submission" date="2024-07" db="EMBL/GenBank/DDBJ databases">
        <title>Identification and characteristics of an arsenic-resistant bacterial isolate, which belongs to a novel species.</title>
        <authorList>
            <person name="Juszczyk A."/>
            <person name="Kowalczyk A."/>
            <person name="Was K."/>
            <person name="Kosowicz W."/>
            <person name="Budzyn A."/>
            <person name="Latowski D."/>
        </authorList>
    </citation>
    <scope>NUCLEOTIDE SEQUENCE</scope>
    <source>
        <strain evidence="2">As8PL</strain>
        <plasmid evidence="2">unnamed</plasmid>
    </source>
</reference>
<name>A0AB39BNK0_9BACI</name>
<keyword evidence="2" id="KW-0614">Plasmid</keyword>
<protein>
    <recommendedName>
        <fullName evidence="3">Type II secretion system protein GspF domain-containing protein</fullName>
    </recommendedName>
</protein>
<organism evidence="2">
    <name type="scientific">Alkalihalophilus sp. As8PL</name>
    <dbReference type="NCBI Taxonomy" id="3237103"/>
    <lineage>
        <taxon>Bacteria</taxon>
        <taxon>Bacillati</taxon>
        <taxon>Bacillota</taxon>
        <taxon>Bacilli</taxon>
        <taxon>Bacillales</taxon>
        <taxon>Bacillaceae</taxon>
        <taxon>Alkalihalophilus</taxon>
    </lineage>
</organism>
<sequence length="271" mass="31214">MYYSLTSINQREKYRLRFRKKLLEQKESFEKKTEAHKSDELLALAGYPLGVNGTRFQIIRASVVVVSFILFTIYPLLTNPALDAQLIYPVMIYLGMSTELSFSPTRWMLSAIANDKKDKRLTEMFVFYDVLKSELESLGPGQEVNVYNLIKDSSSLFNHIDLALIRFISLWKTDTHMAKKSFSSLIGGEYAETLGEILYRLDRTSKAEALRIIESEAEVFSFSHNERQLQQGSKKKNIYFLFFGITNAFIIVWFILFVLSLALDSMNSSNI</sequence>
<feature type="transmembrane region" description="Helical" evidence="1">
    <location>
        <begin position="90"/>
        <end position="109"/>
    </location>
</feature>
<evidence type="ECO:0000313" key="2">
    <source>
        <dbReference type="EMBL" id="XDI35056.1"/>
    </source>
</evidence>
<feature type="transmembrane region" description="Helical" evidence="1">
    <location>
        <begin position="58"/>
        <end position="78"/>
    </location>
</feature>
<feature type="transmembrane region" description="Helical" evidence="1">
    <location>
        <begin position="238"/>
        <end position="263"/>
    </location>
</feature>
<keyword evidence="1" id="KW-1133">Transmembrane helix</keyword>
<dbReference type="RefSeq" id="WP_368502674.1">
    <property type="nucleotide sequence ID" value="NZ_CP162550.1"/>
</dbReference>
<proteinExistence type="predicted"/>